<sequence length="240" mass="25767">MFDPVAIDAVVFDIGGVFLVPHPDPVREALASINVALGDDDAFHRAHYGGVHAVSALDIPETDPAFWRHYVLAYLREIGVRDDQAESCLVAWASLYNQPVQVTWRWPQQHNIDALARFVVASMPIAIVSNNDGTAPEQMRSFGVCQVGDGPFHSVAAIVDSGTVGVAKPDPAIFTPALEALGTVASRTLYVGDMVHADVRGAEAAGMPVVQIDPYRLHESFAHARVPHLDALADLLFGAA</sequence>
<dbReference type="EMBL" id="CAFABA010000162">
    <property type="protein sequence ID" value="CAB4836285.1"/>
    <property type="molecule type" value="Genomic_DNA"/>
</dbReference>
<dbReference type="SUPFAM" id="SSF56784">
    <property type="entry name" value="HAD-like"/>
    <property type="match status" value="1"/>
</dbReference>
<dbReference type="PANTHER" id="PTHR46191:SF2">
    <property type="entry name" value="HALOACID DEHALOGENASE-LIKE HYDROLASE DOMAIN-CONTAINING PROTEIN 3"/>
    <property type="match status" value="1"/>
</dbReference>
<reference evidence="3" key="1">
    <citation type="submission" date="2020-05" db="EMBL/GenBank/DDBJ databases">
        <authorList>
            <person name="Chiriac C."/>
            <person name="Salcher M."/>
            <person name="Ghai R."/>
            <person name="Kavagutti S V."/>
        </authorList>
    </citation>
    <scope>NUCLEOTIDE SEQUENCE</scope>
</reference>
<dbReference type="SFLD" id="SFLDG01129">
    <property type="entry name" value="C1.5:_HAD__Beta-PGM__Phosphata"/>
    <property type="match status" value="1"/>
</dbReference>
<dbReference type="EMBL" id="CAFBMH010000008">
    <property type="protein sequence ID" value="CAB4892706.1"/>
    <property type="molecule type" value="Genomic_DNA"/>
</dbReference>
<dbReference type="PRINTS" id="PR00413">
    <property type="entry name" value="HADHALOGNASE"/>
</dbReference>
<dbReference type="InterPro" id="IPR023214">
    <property type="entry name" value="HAD_sf"/>
</dbReference>
<proteinExistence type="predicted"/>
<protein>
    <submittedName>
        <fullName evidence="3">Unannotated protein</fullName>
    </submittedName>
</protein>
<dbReference type="InterPro" id="IPR051828">
    <property type="entry name" value="HAD-like_hydrolase_domain"/>
</dbReference>
<evidence type="ECO:0000313" key="2">
    <source>
        <dbReference type="EMBL" id="CAB4836285.1"/>
    </source>
</evidence>
<evidence type="ECO:0000313" key="3">
    <source>
        <dbReference type="EMBL" id="CAB4892706.1"/>
    </source>
</evidence>
<organism evidence="3">
    <name type="scientific">freshwater metagenome</name>
    <dbReference type="NCBI Taxonomy" id="449393"/>
    <lineage>
        <taxon>unclassified sequences</taxon>
        <taxon>metagenomes</taxon>
        <taxon>ecological metagenomes</taxon>
    </lineage>
</organism>
<dbReference type="InterPro" id="IPR006439">
    <property type="entry name" value="HAD-SF_hydro_IA"/>
</dbReference>
<dbReference type="AlphaFoldDB" id="A0A6J7FBC7"/>
<dbReference type="PANTHER" id="PTHR46191">
    <property type="match status" value="1"/>
</dbReference>
<dbReference type="SFLD" id="SFLDS00003">
    <property type="entry name" value="Haloacid_Dehalogenase"/>
    <property type="match status" value="1"/>
</dbReference>
<dbReference type="InterPro" id="IPR036412">
    <property type="entry name" value="HAD-like_sf"/>
</dbReference>
<evidence type="ECO:0000313" key="1">
    <source>
        <dbReference type="EMBL" id="CAB4756942.1"/>
    </source>
</evidence>
<name>A0A6J7FBC7_9ZZZZ</name>
<dbReference type="Pfam" id="PF00702">
    <property type="entry name" value="Hydrolase"/>
    <property type="match status" value="1"/>
</dbReference>
<dbReference type="EMBL" id="CAEZYR010000089">
    <property type="protein sequence ID" value="CAB4756942.1"/>
    <property type="molecule type" value="Genomic_DNA"/>
</dbReference>
<dbReference type="Gene3D" id="3.40.50.1000">
    <property type="entry name" value="HAD superfamily/HAD-like"/>
    <property type="match status" value="1"/>
</dbReference>
<accession>A0A6J7FBC7</accession>
<gene>
    <name evidence="1" type="ORF">UFOPK2754_02163</name>
    <name evidence="2" type="ORF">UFOPK3139_02773</name>
    <name evidence="3" type="ORF">UFOPK3543_00390</name>
</gene>